<dbReference type="InterPro" id="IPR013515">
    <property type="entry name" value="Phytochrome_cen-reg"/>
</dbReference>
<keyword evidence="4" id="KW-0600">Photoreceptor protein</keyword>
<dbReference type="InterPro" id="IPR003594">
    <property type="entry name" value="HATPase_dom"/>
</dbReference>
<dbReference type="InterPro" id="IPR029016">
    <property type="entry name" value="GAF-like_dom_sf"/>
</dbReference>
<dbReference type="InterPro" id="IPR003018">
    <property type="entry name" value="GAF"/>
</dbReference>
<evidence type="ECO:0000256" key="8">
    <source>
        <dbReference type="ARBA" id="ARBA00022777"/>
    </source>
</evidence>
<dbReference type="SUPFAM" id="SSF47384">
    <property type="entry name" value="Homodimeric domain of signal transducing histidine kinase"/>
    <property type="match status" value="1"/>
</dbReference>
<keyword evidence="11" id="KW-0175">Coiled coil</keyword>
<dbReference type="AlphaFoldDB" id="A0A1I7G168"/>
<dbReference type="InterPro" id="IPR035965">
    <property type="entry name" value="PAS-like_dom_sf"/>
</dbReference>
<keyword evidence="15" id="KW-1185">Reference proteome</keyword>
<feature type="coiled-coil region" evidence="11">
    <location>
        <begin position="496"/>
        <end position="530"/>
    </location>
</feature>
<keyword evidence="10" id="KW-0675">Receptor</keyword>
<reference evidence="15" key="1">
    <citation type="submission" date="2016-10" db="EMBL/GenBank/DDBJ databases">
        <authorList>
            <person name="Varghese N."/>
        </authorList>
    </citation>
    <scope>NUCLEOTIDE SEQUENCE [LARGE SCALE GENOMIC DNA]</scope>
    <source>
        <strain evidence="15">DSM 18820</strain>
    </source>
</reference>
<evidence type="ECO:0000313" key="14">
    <source>
        <dbReference type="EMBL" id="SFU42202.1"/>
    </source>
</evidence>
<keyword evidence="8 14" id="KW-0418">Kinase</keyword>
<evidence type="ECO:0000256" key="9">
    <source>
        <dbReference type="ARBA" id="ARBA00022991"/>
    </source>
</evidence>
<dbReference type="PROSITE" id="PS50046">
    <property type="entry name" value="PHYTOCHROME_2"/>
    <property type="match status" value="1"/>
</dbReference>
<name>A0A1I7G168_9BACT</name>
<dbReference type="OrthoDB" id="9766459at2"/>
<evidence type="ECO:0000256" key="6">
    <source>
        <dbReference type="ARBA" id="ARBA00022606"/>
    </source>
</evidence>
<dbReference type="CDD" id="cd00075">
    <property type="entry name" value="HATPase"/>
    <property type="match status" value="1"/>
</dbReference>
<dbReference type="GO" id="GO:0009584">
    <property type="term" value="P:detection of visible light"/>
    <property type="evidence" value="ECO:0007669"/>
    <property type="project" value="InterPro"/>
</dbReference>
<dbReference type="PANTHER" id="PTHR43304">
    <property type="entry name" value="PHYTOCHROME-LIKE PROTEIN CPH1"/>
    <property type="match status" value="1"/>
</dbReference>
<dbReference type="SMART" id="SM00387">
    <property type="entry name" value="HATPase_c"/>
    <property type="match status" value="1"/>
</dbReference>
<dbReference type="SUPFAM" id="SSF55874">
    <property type="entry name" value="ATPase domain of HSP90 chaperone/DNA topoisomerase II/histidine kinase"/>
    <property type="match status" value="1"/>
</dbReference>
<feature type="domain" description="Histidine kinase" evidence="13">
    <location>
        <begin position="533"/>
        <end position="743"/>
    </location>
</feature>
<evidence type="ECO:0000256" key="5">
    <source>
        <dbReference type="ARBA" id="ARBA00022553"/>
    </source>
</evidence>
<comment type="similarity">
    <text evidence="2">In the N-terminal section; belongs to the phytochrome family.</text>
</comment>
<dbReference type="InterPro" id="IPR043150">
    <property type="entry name" value="Phytochrome_PHY_sf"/>
</dbReference>
<evidence type="ECO:0000256" key="11">
    <source>
        <dbReference type="SAM" id="Coils"/>
    </source>
</evidence>
<evidence type="ECO:0000256" key="4">
    <source>
        <dbReference type="ARBA" id="ARBA00022543"/>
    </source>
</evidence>
<dbReference type="InterPro" id="IPR016132">
    <property type="entry name" value="Phyto_chromo_attachment"/>
</dbReference>
<dbReference type="GO" id="GO:0006355">
    <property type="term" value="P:regulation of DNA-templated transcription"/>
    <property type="evidence" value="ECO:0007669"/>
    <property type="project" value="InterPro"/>
</dbReference>
<evidence type="ECO:0000256" key="10">
    <source>
        <dbReference type="ARBA" id="ARBA00023170"/>
    </source>
</evidence>
<dbReference type="InterPro" id="IPR013654">
    <property type="entry name" value="PAS_2"/>
</dbReference>
<evidence type="ECO:0000256" key="1">
    <source>
        <dbReference type="ARBA" id="ARBA00000085"/>
    </source>
</evidence>
<dbReference type="InterPro" id="IPR036890">
    <property type="entry name" value="HATPase_C_sf"/>
</dbReference>
<dbReference type="SMART" id="SM00065">
    <property type="entry name" value="GAF"/>
    <property type="match status" value="1"/>
</dbReference>
<dbReference type="SUPFAM" id="SSF55781">
    <property type="entry name" value="GAF domain-like"/>
    <property type="match status" value="2"/>
</dbReference>
<dbReference type="InterPro" id="IPR036097">
    <property type="entry name" value="HisK_dim/P_sf"/>
</dbReference>
<evidence type="ECO:0000256" key="2">
    <source>
        <dbReference type="ARBA" id="ARBA00006402"/>
    </source>
</evidence>
<dbReference type="Pfam" id="PF01590">
    <property type="entry name" value="GAF"/>
    <property type="match status" value="1"/>
</dbReference>
<keyword evidence="5" id="KW-0597">Phosphoprotein</keyword>
<sequence length="743" mass="84372">MQNYNNLKVDLSNCDSEPIHHIGQIQPHGFLIILNQQSLQVEQVSTNIAAFVDVVPEDLIGHTLEKLCSGQGYLMLEKQLRNAVKLNPQLLHLCEHLFFGFIHSSEGKLVLECEPYFQGADQQRLENTQHFAQFQTQLNTLEGLGEQAQLVVNFVQQVLAYDRVMLYVFDEDWNGEVIAENVKDGVNSYLYHHFPASDIPAPARTLLEKKHVRQIPDVQAQPVKIIPYISPSTGAPSNILLSELRNPSEIHLEYLQNMGVHASLSFSILVKGKLWGLIACHHLSPIFIDYWKRQVCYLVAKAFANAIMATHEKRDLDIFELYKQREEALVQQLNKSGDISQGLFSGDLTLLDITQSASAAIYINNQLTRTANAPEEHEVMAIIEWLAEHRSDRVFSTRTLSKLMPGAEAFQNKASGLLALEISRYNKEYILYFKPEIRETITWAGNPEKPMTAKTEARIHPRKSFKNWEEIVKGKSHPWTLNELEITQILLKDLTAILLRNQADQLKNLNKDLRNNAHELQTKNRRLEDFAHIITHNLRSPLSNMKGLYNLYQAEPSQKVASEVMSRMHVVVENMSETIHDLNLLLKSALDQQTDGAADVAEALRKQEQNLQPVIAESNATIRTELAVLAFPVSKVYLESIMHNLLSNALKYRDESREPEILVKTWENDATVFLSVSDNGLGMNMENVGSKIFGLYQTFHQKKESKGLGLYLTKMQVESLGGRIMVESEQGLGTTFTVQLHRQ</sequence>
<evidence type="ECO:0000259" key="12">
    <source>
        <dbReference type="PROSITE" id="PS50046"/>
    </source>
</evidence>
<dbReference type="Pfam" id="PF08446">
    <property type="entry name" value="PAS_2"/>
    <property type="match status" value="1"/>
</dbReference>
<feature type="domain" description="Phytochrome chromophore attachment site" evidence="12">
    <location>
        <begin position="143"/>
        <end position="301"/>
    </location>
</feature>
<dbReference type="Gene3D" id="3.30.450.20">
    <property type="entry name" value="PAS domain"/>
    <property type="match status" value="1"/>
</dbReference>
<keyword evidence="9" id="KW-0157">Chromophore</keyword>
<dbReference type="Gene3D" id="3.30.450.40">
    <property type="match status" value="1"/>
</dbReference>
<dbReference type="Gene3D" id="3.30.450.270">
    <property type="match status" value="1"/>
</dbReference>
<dbReference type="RefSeq" id="WP_068839600.1">
    <property type="nucleotide sequence ID" value="NZ_BMXC01000001.1"/>
</dbReference>
<dbReference type="EMBL" id="FPCA01000001">
    <property type="protein sequence ID" value="SFU42202.1"/>
    <property type="molecule type" value="Genomic_DNA"/>
</dbReference>
<dbReference type="PROSITE" id="PS50109">
    <property type="entry name" value="HIS_KIN"/>
    <property type="match status" value="1"/>
</dbReference>
<proteinExistence type="inferred from homology"/>
<dbReference type="STRING" id="388950.GCA_001611675_03769"/>
<dbReference type="Proteomes" id="UP000182491">
    <property type="component" value="Unassembled WGS sequence"/>
</dbReference>
<evidence type="ECO:0000256" key="7">
    <source>
        <dbReference type="ARBA" id="ARBA00022679"/>
    </source>
</evidence>
<dbReference type="Pfam" id="PF02518">
    <property type="entry name" value="HATPase_c"/>
    <property type="match status" value="1"/>
</dbReference>
<dbReference type="EC" id="2.7.13.3" evidence="3"/>
<evidence type="ECO:0000313" key="15">
    <source>
        <dbReference type="Proteomes" id="UP000182491"/>
    </source>
</evidence>
<dbReference type="GO" id="GO:0000155">
    <property type="term" value="F:phosphorelay sensor kinase activity"/>
    <property type="evidence" value="ECO:0007669"/>
    <property type="project" value="InterPro"/>
</dbReference>
<evidence type="ECO:0000256" key="3">
    <source>
        <dbReference type="ARBA" id="ARBA00012438"/>
    </source>
</evidence>
<dbReference type="InterPro" id="IPR052162">
    <property type="entry name" value="Sensor_kinase/Photoreceptor"/>
</dbReference>
<dbReference type="InterPro" id="IPR001294">
    <property type="entry name" value="Phytochrome"/>
</dbReference>
<accession>A0A1I7G168</accession>
<dbReference type="GO" id="GO:0009881">
    <property type="term" value="F:photoreceptor activity"/>
    <property type="evidence" value="ECO:0007669"/>
    <property type="project" value="UniProtKB-KW"/>
</dbReference>
<comment type="catalytic activity">
    <reaction evidence="1">
        <text>ATP + protein L-histidine = ADP + protein N-phospho-L-histidine.</text>
        <dbReference type="EC" id="2.7.13.3"/>
    </reaction>
</comment>
<organism evidence="14 15">
    <name type="scientific">Pontibacter akesuensis</name>
    <dbReference type="NCBI Taxonomy" id="388950"/>
    <lineage>
        <taxon>Bacteria</taxon>
        <taxon>Pseudomonadati</taxon>
        <taxon>Bacteroidota</taxon>
        <taxon>Cytophagia</taxon>
        <taxon>Cytophagales</taxon>
        <taxon>Hymenobacteraceae</taxon>
        <taxon>Pontibacter</taxon>
    </lineage>
</organism>
<dbReference type="Gene3D" id="1.10.287.130">
    <property type="match status" value="1"/>
</dbReference>
<protein>
    <recommendedName>
        <fullName evidence="3">histidine kinase</fullName>
        <ecNumber evidence="3">2.7.13.3</ecNumber>
    </recommendedName>
</protein>
<dbReference type="SUPFAM" id="SSF55785">
    <property type="entry name" value="PYP-like sensor domain (PAS domain)"/>
    <property type="match status" value="1"/>
</dbReference>
<dbReference type="Pfam" id="PF00360">
    <property type="entry name" value="PHY"/>
    <property type="match status" value="1"/>
</dbReference>
<evidence type="ECO:0000259" key="13">
    <source>
        <dbReference type="PROSITE" id="PS50109"/>
    </source>
</evidence>
<dbReference type="PRINTS" id="PR01033">
    <property type="entry name" value="PHYTOCHROME"/>
</dbReference>
<keyword evidence="7" id="KW-0808">Transferase</keyword>
<keyword evidence="6" id="KW-0716">Sensory transduction</keyword>
<dbReference type="Gene3D" id="3.30.565.10">
    <property type="entry name" value="Histidine kinase-like ATPase, C-terminal domain"/>
    <property type="match status" value="1"/>
</dbReference>
<dbReference type="PANTHER" id="PTHR43304:SF1">
    <property type="entry name" value="PAC DOMAIN-CONTAINING PROTEIN"/>
    <property type="match status" value="1"/>
</dbReference>
<dbReference type="InterPro" id="IPR005467">
    <property type="entry name" value="His_kinase_dom"/>
</dbReference>
<gene>
    <name evidence="14" type="ORF">SAMN04487941_0634</name>
</gene>